<evidence type="ECO:0000256" key="1">
    <source>
        <dbReference type="ARBA" id="ARBA00022729"/>
    </source>
</evidence>
<dbReference type="EMBL" id="JAAITS010000010">
    <property type="protein sequence ID" value="NSG84816.1"/>
    <property type="molecule type" value="Genomic_DNA"/>
</dbReference>
<dbReference type="SUPFAM" id="SSF50685">
    <property type="entry name" value="Barwin-like endoglucanases"/>
    <property type="match status" value="1"/>
</dbReference>
<feature type="region of interest" description="Disordered" evidence="2">
    <location>
        <begin position="32"/>
        <end position="54"/>
    </location>
</feature>
<evidence type="ECO:0000313" key="5">
    <source>
        <dbReference type="EMBL" id="NSG84816.1"/>
    </source>
</evidence>
<organism evidence="5 6">
    <name type="scientific">Blautia faecis</name>
    <dbReference type="NCBI Taxonomy" id="871665"/>
    <lineage>
        <taxon>Bacteria</taxon>
        <taxon>Bacillati</taxon>
        <taxon>Bacillota</taxon>
        <taxon>Clostridia</taxon>
        <taxon>Lachnospirales</taxon>
        <taxon>Lachnospiraceae</taxon>
        <taxon>Blautia</taxon>
    </lineage>
</organism>
<dbReference type="InterPro" id="IPR051933">
    <property type="entry name" value="Resuscitation_pf_RpfB"/>
</dbReference>
<evidence type="ECO:0000259" key="4">
    <source>
        <dbReference type="Pfam" id="PF06725"/>
    </source>
</evidence>
<reference evidence="5 6" key="1">
    <citation type="journal article" date="2020" name="Cell Host Microbe">
        <title>Functional and Genomic Variation between Human-Derived Isolates of Lachnospiraceae Reveals Inter- and Intra-Species Diversity.</title>
        <authorList>
            <person name="Sorbara M.T."/>
            <person name="Littmann E.R."/>
            <person name="Fontana E."/>
            <person name="Moody T.U."/>
            <person name="Kohout C.E."/>
            <person name="Gjonbalaj M."/>
            <person name="Eaton V."/>
            <person name="Seok R."/>
            <person name="Leiner I.M."/>
            <person name="Pamer E.G."/>
        </authorList>
    </citation>
    <scope>NUCLEOTIDE SEQUENCE [LARGE SCALE GENOMIC DNA]</scope>
    <source>
        <strain evidence="5 6">MSK.17.74</strain>
    </source>
</reference>
<dbReference type="PANTHER" id="PTHR39160">
    <property type="entry name" value="CELL WALL-BINDING PROTEIN YOCH"/>
    <property type="match status" value="1"/>
</dbReference>
<evidence type="ECO:0000313" key="6">
    <source>
        <dbReference type="Proteomes" id="UP001644719"/>
    </source>
</evidence>
<dbReference type="Pfam" id="PF06725">
    <property type="entry name" value="3D"/>
    <property type="match status" value="1"/>
</dbReference>
<feature type="compositionally biased region" description="Basic and acidic residues" evidence="2">
    <location>
        <begin position="38"/>
        <end position="54"/>
    </location>
</feature>
<feature type="domain" description="3D" evidence="4">
    <location>
        <begin position="229"/>
        <end position="288"/>
    </location>
</feature>
<protein>
    <recommendedName>
        <fullName evidence="4">3D domain-containing protein</fullName>
    </recommendedName>
</protein>
<feature type="chain" id="PRO_5045971959" description="3D domain-containing protein" evidence="3">
    <location>
        <begin position="23"/>
        <end position="306"/>
    </location>
</feature>
<keyword evidence="1 3" id="KW-0732">Signal</keyword>
<keyword evidence="6" id="KW-1185">Reference proteome</keyword>
<comment type="caution">
    <text evidence="5">The sequence shown here is derived from an EMBL/GenBank/DDBJ whole genome shotgun (WGS) entry which is preliminary data.</text>
</comment>
<sequence length="306" mass="32364">MKKRFLVMAVCVSACMPVSALGAEIAGPVISGTAQENNDNKEETVSEEAVEKKESGKIEDEITEVQDTVTVAADTDVLDYPGRKEGSVIGEVLEEDEISRTGTIDDIWSRILFEDDNGEEQVGYIPTSVLEGYEDKNQVASDATSDGTVEAGIIHKSTGEGVFAEAVEGVTQTGGNAGVLEGQPIMVSADSSLRPLGVFHITHYCQCSICCGPWANGITSTGVTATTNRTIAVDPTVIPYGSKVVINGQVYVAEDCGGAIKNNRIDIYMGSHAEALNSGVFDVEVYLLEEGSSVQGIEGIQEGNQE</sequence>
<dbReference type="InterPro" id="IPR036908">
    <property type="entry name" value="RlpA-like_sf"/>
</dbReference>
<dbReference type="Gene3D" id="2.40.40.10">
    <property type="entry name" value="RlpA-like domain"/>
    <property type="match status" value="1"/>
</dbReference>
<accession>A0ABX2H4J4</accession>
<proteinExistence type="predicted"/>
<gene>
    <name evidence="5" type="ORF">G5B17_05095</name>
</gene>
<dbReference type="Proteomes" id="UP001644719">
    <property type="component" value="Unassembled WGS sequence"/>
</dbReference>
<evidence type="ECO:0000256" key="3">
    <source>
        <dbReference type="SAM" id="SignalP"/>
    </source>
</evidence>
<dbReference type="RefSeq" id="WP_243880011.1">
    <property type="nucleotide sequence ID" value="NZ_JAAITS010000010.1"/>
</dbReference>
<dbReference type="InterPro" id="IPR059180">
    <property type="entry name" value="3D_YorM"/>
</dbReference>
<feature type="signal peptide" evidence="3">
    <location>
        <begin position="1"/>
        <end position="22"/>
    </location>
</feature>
<dbReference type="CDD" id="cd14667">
    <property type="entry name" value="3D_containing_proteins"/>
    <property type="match status" value="1"/>
</dbReference>
<dbReference type="InterPro" id="IPR010611">
    <property type="entry name" value="3D_dom"/>
</dbReference>
<dbReference type="PANTHER" id="PTHR39160:SF4">
    <property type="entry name" value="RESUSCITATION-PROMOTING FACTOR RPFB"/>
    <property type="match status" value="1"/>
</dbReference>
<evidence type="ECO:0000256" key="2">
    <source>
        <dbReference type="SAM" id="MobiDB-lite"/>
    </source>
</evidence>
<name>A0ABX2H4J4_9FIRM</name>